<sequence length="507" mass="56939">MANLARPPMRSSTERLVQSRLNFPVATPKDVNRSNPHDTVVATRRSSKSGPPLILGDDEKTVKQTPVSSARPAPSPRISSRKRAADDALDTRPPTKVVHREPHGELVRITNGVQTLLDIDTDDVPSGRSTPRPGSAGKLAVPAPPADPKSRDRRSLRSSDGGARIKSDLAVYFSSYDDIIAGLPKPSEFLDFDTPIYIVDEPSKSRAPAPTSPEPLRKSVSPARSRKQKPVTPPRVSSNHSIPPAQSATTFQILDYTSVARHIRSDGEEDPLADSYFFAQHRRAERKEKQLRNIEKERAMHEKQQLERLLDGLQGPDWLRVMGITSVTAGDIRDWESKRDFFIKEVEALVDKFRQWKQEEKRIRAEKEAALAARTEDEDEAGEESEASEPPKVNGKQTQPKEQHPKEPEPPKPKRPPRPHGFLLPFVPPEPTTPFLSFYAKPHLRAAALGKHRHGRNATAFGQSIPDFEEHEFELPDDYIDPQFLRDNARQRRRRQRERQGGSSTST</sequence>
<dbReference type="InterPro" id="IPR029184">
    <property type="entry name" value="Sas4_dom"/>
</dbReference>
<feature type="region of interest" description="Disordered" evidence="1">
    <location>
        <begin position="370"/>
        <end position="428"/>
    </location>
</feature>
<feature type="region of interest" description="Disordered" evidence="1">
    <location>
        <begin position="472"/>
        <end position="507"/>
    </location>
</feature>
<dbReference type="GO" id="GO:0033255">
    <property type="term" value="C:SAS acetyltransferase complex"/>
    <property type="evidence" value="ECO:0007669"/>
    <property type="project" value="InterPro"/>
</dbReference>
<feature type="region of interest" description="Disordered" evidence="1">
    <location>
        <begin position="117"/>
        <end position="161"/>
    </location>
</feature>
<accession>A0A9P4TCU4</accession>
<dbReference type="PANTHER" id="PTHR38422:SF1">
    <property type="entry name" value="SOMETHING ABOUT SILENCING PROTEIN 4"/>
    <property type="match status" value="1"/>
</dbReference>
<keyword evidence="4" id="KW-1185">Reference proteome</keyword>
<evidence type="ECO:0000256" key="1">
    <source>
        <dbReference type="SAM" id="MobiDB-lite"/>
    </source>
</evidence>
<organism evidence="3 4">
    <name type="scientific">Curvularia kusanoi</name>
    <name type="common">Cochliobolus kusanoi</name>
    <dbReference type="NCBI Taxonomy" id="90978"/>
    <lineage>
        <taxon>Eukaryota</taxon>
        <taxon>Fungi</taxon>
        <taxon>Dikarya</taxon>
        <taxon>Ascomycota</taxon>
        <taxon>Pezizomycotina</taxon>
        <taxon>Dothideomycetes</taxon>
        <taxon>Pleosporomycetidae</taxon>
        <taxon>Pleosporales</taxon>
        <taxon>Pleosporineae</taxon>
        <taxon>Pleosporaceae</taxon>
        <taxon>Curvularia</taxon>
    </lineage>
</organism>
<proteinExistence type="predicted"/>
<evidence type="ECO:0000313" key="3">
    <source>
        <dbReference type="EMBL" id="KAF3001297.1"/>
    </source>
</evidence>
<protein>
    <recommendedName>
        <fullName evidence="2">Something about silencing protein 4 domain-containing protein</fullName>
    </recommendedName>
</protein>
<dbReference type="Proteomes" id="UP000801428">
    <property type="component" value="Unassembled WGS sequence"/>
</dbReference>
<feature type="domain" description="Something about silencing protein 4" evidence="2">
    <location>
        <begin position="270"/>
        <end position="365"/>
    </location>
</feature>
<evidence type="ECO:0000259" key="2">
    <source>
        <dbReference type="Pfam" id="PF15460"/>
    </source>
</evidence>
<dbReference type="PANTHER" id="PTHR38422">
    <property type="entry name" value="SOMETHING ABOUT SILENCING PROTEIN 4"/>
    <property type="match status" value="1"/>
</dbReference>
<evidence type="ECO:0000313" key="4">
    <source>
        <dbReference type="Proteomes" id="UP000801428"/>
    </source>
</evidence>
<gene>
    <name evidence="3" type="ORF">E8E13_004882</name>
</gene>
<feature type="compositionally biased region" description="Low complexity" evidence="1">
    <location>
        <begin position="66"/>
        <end position="78"/>
    </location>
</feature>
<dbReference type="InterPro" id="IPR038988">
    <property type="entry name" value="Sas4"/>
</dbReference>
<dbReference type="Pfam" id="PF15460">
    <property type="entry name" value="SAS4"/>
    <property type="match status" value="1"/>
</dbReference>
<dbReference type="EMBL" id="SWKU01000013">
    <property type="protein sequence ID" value="KAF3001297.1"/>
    <property type="molecule type" value="Genomic_DNA"/>
</dbReference>
<feature type="compositionally biased region" description="Acidic residues" evidence="1">
    <location>
        <begin position="376"/>
        <end position="387"/>
    </location>
</feature>
<name>A0A9P4TCU4_CURKU</name>
<dbReference type="AlphaFoldDB" id="A0A9P4TCU4"/>
<dbReference type="OrthoDB" id="1938992at2759"/>
<reference evidence="3" key="1">
    <citation type="submission" date="2019-04" db="EMBL/GenBank/DDBJ databases">
        <title>Sequencing of skin fungus with MAO and IRED activity.</title>
        <authorList>
            <person name="Marsaioli A.J."/>
            <person name="Bonatto J.M.C."/>
            <person name="Reis Junior O."/>
        </authorList>
    </citation>
    <scope>NUCLEOTIDE SEQUENCE</scope>
    <source>
        <strain evidence="3">30M1</strain>
    </source>
</reference>
<feature type="region of interest" description="Disordered" evidence="1">
    <location>
        <begin position="201"/>
        <end position="244"/>
    </location>
</feature>
<feature type="compositionally biased region" description="Polar residues" evidence="1">
    <location>
        <begin position="235"/>
        <end position="244"/>
    </location>
</feature>
<feature type="compositionally biased region" description="Basic and acidic residues" evidence="1">
    <location>
        <begin position="399"/>
        <end position="412"/>
    </location>
</feature>
<feature type="compositionally biased region" description="Basic and acidic residues" evidence="1">
    <location>
        <begin position="148"/>
        <end position="161"/>
    </location>
</feature>
<comment type="caution">
    <text evidence="3">The sequence shown here is derived from an EMBL/GenBank/DDBJ whole genome shotgun (WGS) entry which is preliminary data.</text>
</comment>
<feature type="region of interest" description="Disordered" evidence="1">
    <location>
        <begin position="23"/>
        <end position="104"/>
    </location>
</feature>
<dbReference type="GO" id="GO:0004402">
    <property type="term" value="F:histone acetyltransferase activity"/>
    <property type="evidence" value="ECO:0007669"/>
    <property type="project" value="TreeGrafter"/>
</dbReference>